<dbReference type="EMBL" id="WUAV01000003">
    <property type="protein sequence ID" value="KAF1760006.1"/>
    <property type="molecule type" value="Genomic_DNA"/>
</dbReference>
<evidence type="ECO:0000313" key="2">
    <source>
        <dbReference type="EMBL" id="KAF1760006.1"/>
    </source>
</evidence>
<protein>
    <submittedName>
        <fullName evidence="2">Uncharacterized protein</fullName>
    </submittedName>
</protein>
<gene>
    <name evidence="2" type="ORF">GCK72_008252</name>
</gene>
<evidence type="ECO:0000256" key="1">
    <source>
        <dbReference type="SAM" id="MobiDB-lite"/>
    </source>
</evidence>
<reference evidence="2 3" key="1">
    <citation type="submission" date="2019-12" db="EMBL/GenBank/DDBJ databases">
        <title>Chromosome-level assembly of the Caenorhabditis remanei genome.</title>
        <authorList>
            <person name="Teterina A.A."/>
            <person name="Willis J.H."/>
            <person name="Phillips P.C."/>
        </authorList>
    </citation>
    <scope>NUCLEOTIDE SEQUENCE [LARGE SCALE GENOMIC DNA]</scope>
    <source>
        <strain evidence="2 3">PX506</strain>
        <tissue evidence="2">Whole organism</tissue>
    </source>
</reference>
<sequence>MATSRLHCPICAEDFDDIRHVLHDLRYRRFPCGEQGCRREFYTEIERTAHATVTQHQESFRSLSLWTPRMHTRVLHESGKDDPLHANQSQENVPDHSCPVPRQACQVDDQGREEIVQEKSGASGSSPSMMCVSSNRPIVSRPIVRSNCRPIPIH</sequence>
<dbReference type="Proteomes" id="UP000483820">
    <property type="component" value="Chromosome III"/>
</dbReference>
<dbReference type="KEGG" id="crq:GCK72_008252"/>
<dbReference type="CTD" id="9809550"/>
<proteinExistence type="predicted"/>
<dbReference type="AlphaFoldDB" id="A0A6A5GZR3"/>
<evidence type="ECO:0000313" key="3">
    <source>
        <dbReference type="Proteomes" id="UP000483820"/>
    </source>
</evidence>
<comment type="caution">
    <text evidence="2">The sequence shown here is derived from an EMBL/GenBank/DDBJ whole genome shotgun (WGS) entry which is preliminary data.</text>
</comment>
<dbReference type="RefSeq" id="XP_053586301.1">
    <property type="nucleotide sequence ID" value="XM_053726724.1"/>
</dbReference>
<feature type="region of interest" description="Disordered" evidence="1">
    <location>
        <begin position="79"/>
        <end position="133"/>
    </location>
</feature>
<feature type="compositionally biased region" description="Low complexity" evidence="1">
    <location>
        <begin position="123"/>
        <end position="133"/>
    </location>
</feature>
<dbReference type="GeneID" id="9809550"/>
<organism evidence="2 3">
    <name type="scientific">Caenorhabditis remanei</name>
    <name type="common">Caenorhabditis vulgaris</name>
    <dbReference type="NCBI Taxonomy" id="31234"/>
    <lineage>
        <taxon>Eukaryota</taxon>
        <taxon>Metazoa</taxon>
        <taxon>Ecdysozoa</taxon>
        <taxon>Nematoda</taxon>
        <taxon>Chromadorea</taxon>
        <taxon>Rhabditida</taxon>
        <taxon>Rhabditina</taxon>
        <taxon>Rhabditomorpha</taxon>
        <taxon>Rhabditoidea</taxon>
        <taxon>Rhabditidae</taxon>
        <taxon>Peloderinae</taxon>
        <taxon>Caenorhabditis</taxon>
    </lineage>
</organism>
<accession>A0A6A5GZR3</accession>
<name>A0A6A5GZR3_CAERE</name>